<name>A0A369QUR4_9BACT</name>
<dbReference type="AlphaFoldDB" id="A0A369QUR4"/>
<evidence type="ECO:0000313" key="1">
    <source>
        <dbReference type="EMBL" id="RDC66529.1"/>
    </source>
</evidence>
<proteinExistence type="predicted"/>
<comment type="caution">
    <text evidence="1">The sequence shown here is derived from an EMBL/GenBank/DDBJ whole genome shotgun (WGS) entry which is preliminary data.</text>
</comment>
<gene>
    <name evidence="1" type="ORF">AHMF7616_05160</name>
</gene>
<dbReference type="RefSeq" id="WP_158546248.1">
    <property type="nucleotide sequence ID" value="NZ_QASA01000001.1"/>
</dbReference>
<keyword evidence="2" id="KW-1185">Reference proteome</keyword>
<sequence length="48" mass="5468">MESQSLIGVTMNFDKRQSEIGFPENAENPLTRTLRITNEQGVVESRLM</sequence>
<organism evidence="1 2">
    <name type="scientific">Adhaeribacter pallidiroseus</name>
    <dbReference type="NCBI Taxonomy" id="2072847"/>
    <lineage>
        <taxon>Bacteria</taxon>
        <taxon>Pseudomonadati</taxon>
        <taxon>Bacteroidota</taxon>
        <taxon>Cytophagia</taxon>
        <taxon>Cytophagales</taxon>
        <taxon>Hymenobacteraceae</taxon>
        <taxon>Adhaeribacter</taxon>
    </lineage>
</organism>
<dbReference type="EMBL" id="QASA01000001">
    <property type="protein sequence ID" value="RDC66529.1"/>
    <property type="molecule type" value="Genomic_DNA"/>
</dbReference>
<accession>A0A369QUR4</accession>
<reference evidence="1 2" key="1">
    <citation type="submission" date="2018-04" db="EMBL/GenBank/DDBJ databases">
        <title>Adhaeribacter sp. HMF7616 genome sequencing and assembly.</title>
        <authorList>
            <person name="Kang H."/>
            <person name="Kang J."/>
            <person name="Cha I."/>
            <person name="Kim H."/>
            <person name="Joh K."/>
        </authorList>
    </citation>
    <scope>NUCLEOTIDE SEQUENCE [LARGE SCALE GENOMIC DNA]</scope>
    <source>
        <strain evidence="1 2">HMF7616</strain>
    </source>
</reference>
<protein>
    <submittedName>
        <fullName evidence="1">Uncharacterized protein</fullName>
    </submittedName>
</protein>
<dbReference type="Proteomes" id="UP000253919">
    <property type="component" value="Unassembled WGS sequence"/>
</dbReference>
<evidence type="ECO:0000313" key="2">
    <source>
        <dbReference type="Proteomes" id="UP000253919"/>
    </source>
</evidence>